<dbReference type="EMBL" id="JAKOGI010001973">
    <property type="protein sequence ID" value="KAJ8423391.1"/>
    <property type="molecule type" value="Genomic_DNA"/>
</dbReference>
<name>A0A9Q1GQB6_9CARY</name>
<organism evidence="1 2">
    <name type="scientific">Carnegiea gigantea</name>
    <dbReference type="NCBI Taxonomy" id="171969"/>
    <lineage>
        <taxon>Eukaryota</taxon>
        <taxon>Viridiplantae</taxon>
        <taxon>Streptophyta</taxon>
        <taxon>Embryophyta</taxon>
        <taxon>Tracheophyta</taxon>
        <taxon>Spermatophyta</taxon>
        <taxon>Magnoliopsida</taxon>
        <taxon>eudicotyledons</taxon>
        <taxon>Gunneridae</taxon>
        <taxon>Pentapetalae</taxon>
        <taxon>Caryophyllales</taxon>
        <taxon>Cactineae</taxon>
        <taxon>Cactaceae</taxon>
        <taxon>Cactoideae</taxon>
        <taxon>Echinocereeae</taxon>
        <taxon>Carnegiea</taxon>
    </lineage>
</organism>
<gene>
    <name evidence="1" type="ORF">Cgig2_003776</name>
</gene>
<comment type="caution">
    <text evidence="1">The sequence shown here is derived from an EMBL/GenBank/DDBJ whole genome shotgun (WGS) entry which is preliminary data.</text>
</comment>
<evidence type="ECO:0000313" key="2">
    <source>
        <dbReference type="Proteomes" id="UP001153076"/>
    </source>
</evidence>
<protein>
    <submittedName>
        <fullName evidence="1">Uncharacterized protein</fullName>
    </submittedName>
</protein>
<accession>A0A9Q1GQB6</accession>
<reference evidence="1" key="1">
    <citation type="submission" date="2022-04" db="EMBL/GenBank/DDBJ databases">
        <title>Carnegiea gigantea Genome sequencing and assembly v2.</title>
        <authorList>
            <person name="Copetti D."/>
            <person name="Sanderson M.J."/>
            <person name="Burquez A."/>
            <person name="Wojciechowski M.F."/>
        </authorList>
    </citation>
    <scope>NUCLEOTIDE SEQUENCE</scope>
    <source>
        <strain evidence="1">SGP5-SGP5p</strain>
        <tissue evidence="1">Aerial part</tissue>
    </source>
</reference>
<evidence type="ECO:0000313" key="1">
    <source>
        <dbReference type="EMBL" id="KAJ8423391.1"/>
    </source>
</evidence>
<dbReference type="Proteomes" id="UP001153076">
    <property type="component" value="Unassembled WGS sequence"/>
</dbReference>
<keyword evidence="2" id="KW-1185">Reference proteome</keyword>
<dbReference type="AlphaFoldDB" id="A0A9Q1GQB6"/>
<proteinExistence type="predicted"/>
<sequence length="216" mass="25265">MGFPRSLGTVKMARYALPNFEWDRRGALCPDFKLAEAEEATRYFRLPELAQVIFYLMLLNEVTRLGMLCRWALNIMESARTELRWSVFKVWVRQNKSKILEAHLRERATELREMAQVRAALPSSQWSASRPPRPLPEDYQDICPRFTSSDAEEEMRDFELPEMMQATFYAMLPNDAVEQGIVNRFMAVDLKVTLEGLRWTSFESWLNFNGRGLLEV</sequence>